<feature type="transmembrane region" description="Helical" evidence="1">
    <location>
        <begin position="37"/>
        <end position="62"/>
    </location>
</feature>
<name>A0A0D0BD12_9AGAR</name>
<organism evidence="2 3">
    <name type="scientific">Collybiopsis luxurians FD-317 M1</name>
    <dbReference type="NCBI Taxonomy" id="944289"/>
    <lineage>
        <taxon>Eukaryota</taxon>
        <taxon>Fungi</taxon>
        <taxon>Dikarya</taxon>
        <taxon>Basidiomycota</taxon>
        <taxon>Agaricomycotina</taxon>
        <taxon>Agaricomycetes</taxon>
        <taxon>Agaricomycetidae</taxon>
        <taxon>Agaricales</taxon>
        <taxon>Marasmiineae</taxon>
        <taxon>Omphalotaceae</taxon>
        <taxon>Collybiopsis</taxon>
        <taxon>Collybiopsis luxurians</taxon>
    </lineage>
</organism>
<keyword evidence="3" id="KW-1185">Reference proteome</keyword>
<dbReference type="AlphaFoldDB" id="A0A0D0BD12"/>
<gene>
    <name evidence="2" type="ORF">GYMLUDRAFT_251312</name>
</gene>
<sequence>MFIQSTASWIASVCTLIQLIQVWFLSPDPNVGAPSSYIPFFNALMTVNYILTDGVVVWRAWVLCSADGTKTLKVCLLVLCLGAGSVIFNIAIRVAIMLIEIKTKTGPSIDQLTVGINVTQIGTLVSSVLTNAIATSLISLKAWSEEEEGNTAHFRYYHRHSDKNRKNVCSTH</sequence>
<keyword evidence="1" id="KW-0812">Transmembrane</keyword>
<dbReference type="OrthoDB" id="3259206at2759"/>
<feature type="transmembrane region" description="Helical" evidence="1">
    <location>
        <begin position="74"/>
        <end position="99"/>
    </location>
</feature>
<evidence type="ECO:0000256" key="1">
    <source>
        <dbReference type="SAM" id="Phobius"/>
    </source>
</evidence>
<keyword evidence="1" id="KW-1133">Transmembrane helix</keyword>
<evidence type="ECO:0000313" key="2">
    <source>
        <dbReference type="EMBL" id="KIK52376.1"/>
    </source>
</evidence>
<proteinExistence type="predicted"/>
<accession>A0A0D0BD12</accession>
<feature type="transmembrane region" description="Helical" evidence="1">
    <location>
        <begin position="7"/>
        <end position="25"/>
    </location>
</feature>
<dbReference type="Proteomes" id="UP000053593">
    <property type="component" value="Unassembled WGS sequence"/>
</dbReference>
<keyword evidence="1" id="KW-0472">Membrane</keyword>
<dbReference type="HOGENOM" id="CLU_1555438_0_0_1"/>
<protein>
    <submittedName>
        <fullName evidence="2">Uncharacterized protein</fullName>
    </submittedName>
</protein>
<dbReference type="EMBL" id="KN834844">
    <property type="protein sequence ID" value="KIK52376.1"/>
    <property type="molecule type" value="Genomic_DNA"/>
</dbReference>
<evidence type="ECO:0000313" key="3">
    <source>
        <dbReference type="Proteomes" id="UP000053593"/>
    </source>
</evidence>
<reference evidence="2 3" key="1">
    <citation type="submission" date="2014-04" db="EMBL/GenBank/DDBJ databases">
        <title>Evolutionary Origins and Diversification of the Mycorrhizal Mutualists.</title>
        <authorList>
            <consortium name="DOE Joint Genome Institute"/>
            <consortium name="Mycorrhizal Genomics Consortium"/>
            <person name="Kohler A."/>
            <person name="Kuo A."/>
            <person name="Nagy L.G."/>
            <person name="Floudas D."/>
            <person name="Copeland A."/>
            <person name="Barry K.W."/>
            <person name="Cichocki N."/>
            <person name="Veneault-Fourrey C."/>
            <person name="LaButti K."/>
            <person name="Lindquist E.A."/>
            <person name="Lipzen A."/>
            <person name="Lundell T."/>
            <person name="Morin E."/>
            <person name="Murat C."/>
            <person name="Riley R."/>
            <person name="Ohm R."/>
            <person name="Sun H."/>
            <person name="Tunlid A."/>
            <person name="Henrissat B."/>
            <person name="Grigoriev I.V."/>
            <person name="Hibbett D.S."/>
            <person name="Martin F."/>
        </authorList>
    </citation>
    <scope>NUCLEOTIDE SEQUENCE [LARGE SCALE GENOMIC DNA]</scope>
    <source>
        <strain evidence="2 3">FD-317 M1</strain>
    </source>
</reference>